<feature type="transmembrane region" description="Helical" evidence="7">
    <location>
        <begin position="246"/>
        <end position="267"/>
    </location>
</feature>
<evidence type="ECO:0000256" key="2">
    <source>
        <dbReference type="ARBA" id="ARBA00022448"/>
    </source>
</evidence>
<dbReference type="SUPFAM" id="SSF161098">
    <property type="entry name" value="MetI-like"/>
    <property type="match status" value="1"/>
</dbReference>
<evidence type="ECO:0000256" key="7">
    <source>
        <dbReference type="RuleBase" id="RU363032"/>
    </source>
</evidence>
<keyword evidence="4 7" id="KW-0812">Transmembrane</keyword>
<dbReference type="EMBL" id="JBHTLU010000036">
    <property type="protein sequence ID" value="MFD1223817.1"/>
    <property type="molecule type" value="Genomic_DNA"/>
</dbReference>
<accession>A0ABW3UTR9</accession>
<dbReference type="InterPro" id="IPR035906">
    <property type="entry name" value="MetI-like_sf"/>
</dbReference>
<evidence type="ECO:0000256" key="4">
    <source>
        <dbReference type="ARBA" id="ARBA00022692"/>
    </source>
</evidence>
<proteinExistence type="inferred from homology"/>
<dbReference type="PANTHER" id="PTHR43744:SF12">
    <property type="entry name" value="ABC TRANSPORTER PERMEASE PROTEIN MG189-RELATED"/>
    <property type="match status" value="1"/>
</dbReference>
<comment type="similarity">
    <text evidence="7">Belongs to the binding-protein-dependent transport system permease family.</text>
</comment>
<evidence type="ECO:0000256" key="1">
    <source>
        <dbReference type="ARBA" id="ARBA00004651"/>
    </source>
</evidence>
<evidence type="ECO:0000313" key="10">
    <source>
        <dbReference type="Proteomes" id="UP001597180"/>
    </source>
</evidence>
<comment type="caution">
    <text evidence="9">The sequence shown here is derived from an EMBL/GenBank/DDBJ whole genome shotgun (WGS) entry which is preliminary data.</text>
</comment>
<feature type="transmembrane region" description="Helical" evidence="7">
    <location>
        <begin position="73"/>
        <end position="99"/>
    </location>
</feature>
<evidence type="ECO:0000259" key="8">
    <source>
        <dbReference type="PROSITE" id="PS50928"/>
    </source>
</evidence>
<evidence type="ECO:0000313" key="9">
    <source>
        <dbReference type="EMBL" id="MFD1223817.1"/>
    </source>
</evidence>
<protein>
    <submittedName>
        <fullName evidence="9">Carbohydrate ABC transporter permease</fullName>
    </submittedName>
</protein>
<organism evidence="9 10">
    <name type="scientific">Paenibacillus vulneris</name>
    <dbReference type="NCBI Taxonomy" id="1133364"/>
    <lineage>
        <taxon>Bacteria</taxon>
        <taxon>Bacillati</taxon>
        <taxon>Bacillota</taxon>
        <taxon>Bacilli</taxon>
        <taxon>Bacillales</taxon>
        <taxon>Paenibacillaceae</taxon>
        <taxon>Paenibacillus</taxon>
    </lineage>
</organism>
<evidence type="ECO:0000256" key="6">
    <source>
        <dbReference type="ARBA" id="ARBA00023136"/>
    </source>
</evidence>
<keyword evidence="5 7" id="KW-1133">Transmembrane helix</keyword>
<evidence type="ECO:0000256" key="5">
    <source>
        <dbReference type="ARBA" id="ARBA00022989"/>
    </source>
</evidence>
<dbReference type="Gene3D" id="1.10.3720.10">
    <property type="entry name" value="MetI-like"/>
    <property type="match status" value="1"/>
</dbReference>
<dbReference type="RefSeq" id="WP_345587781.1">
    <property type="nucleotide sequence ID" value="NZ_BAABJG010000014.1"/>
</dbReference>
<feature type="transmembrane region" description="Helical" evidence="7">
    <location>
        <begin position="111"/>
        <end position="131"/>
    </location>
</feature>
<gene>
    <name evidence="9" type="ORF">ACFQ4B_27205</name>
</gene>
<keyword evidence="6 7" id="KW-0472">Membrane</keyword>
<dbReference type="PANTHER" id="PTHR43744">
    <property type="entry name" value="ABC TRANSPORTER PERMEASE PROTEIN MG189-RELATED-RELATED"/>
    <property type="match status" value="1"/>
</dbReference>
<evidence type="ECO:0000256" key="3">
    <source>
        <dbReference type="ARBA" id="ARBA00022475"/>
    </source>
</evidence>
<dbReference type="PROSITE" id="PS50928">
    <property type="entry name" value="ABC_TM1"/>
    <property type="match status" value="1"/>
</dbReference>
<dbReference type="InterPro" id="IPR000515">
    <property type="entry name" value="MetI-like"/>
</dbReference>
<dbReference type="CDD" id="cd06261">
    <property type="entry name" value="TM_PBP2"/>
    <property type="match status" value="1"/>
</dbReference>
<keyword evidence="10" id="KW-1185">Reference proteome</keyword>
<dbReference type="Proteomes" id="UP001597180">
    <property type="component" value="Unassembled WGS sequence"/>
</dbReference>
<keyword evidence="3" id="KW-1003">Cell membrane</keyword>
<feature type="transmembrane region" description="Helical" evidence="7">
    <location>
        <begin position="143"/>
        <end position="165"/>
    </location>
</feature>
<sequence length="281" mass="31455">MRTEIRSPLLGFCMKLILAIWTVCVLYPLVWTVLGALKDNAQFMQGKPWDLPKLPLVWSNYSYVWEKYHIGGYFLNSLLVTVLSTILAALLAATTAYVLARYAFRGSGLLYTAYMASMMIPMILGLIPLFFLLNDLHLINSLFGLSLVYGMGALPFGVFVLVGFFKSLPKEMEEAAFIDGASHYRTFFQIMLPLARPGIISVSIMNVLNIWNEYIMGTVFINDPAKYTLPVGIAIMQGEMQYRTEWGPLFAALLISMLPVLVFYVLFQRQIAGGITAGAIK</sequence>
<name>A0ABW3UTR9_9BACL</name>
<reference evidence="10" key="1">
    <citation type="journal article" date="2019" name="Int. J. Syst. Evol. Microbiol.">
        <title>The Global Catalogue of Microorganisms (GCM) 10K type strain sequencing project: providing services to taxonomists for standard genome sequencing and annotation.</title>
        <authorList>
            <consortium name="The Broad Institute Genomics Platform"/>
            <consortium name="The Broad Institute Genome Sequencing Center for Infectious Disease"/>
            <person name="Wu L."/>
            <person name="Ma J."/>
        </authorList>
    </citation>
    <scope>NUCLEOTIDE SEQUENCE [LARGE SCALE GENOMIC DNA]</scope>
    <source>
        <strain evidence="10">CCUG 53270</strain>
    </source>
</reference>
<feature type="transmembrane region" description="Helical" evidence="7">
    <location>
        <begin position="12"/>
        <end position="34"/>
    </location>
</feature>
<keyword evidence="2 7" id="KW-0813">Transport</keyword>
<comment type="subcellular location">
    <subcellularLocation>
        <location evidence="1 7">Cell membrane</location>
        <topology evidence="1 7">Multi-pass membrane protein</topology>
    </subcellularLocation>
</comment>
<feature type="domain" description="ABC transmembrane type-1" evidence="8">
    <location>
        <begin position="74"/>
        <end position="267"/>
    </location>
</feature>
<dbReference type="Pfam" id="PF00528">
    <property type="entry name" value="BPD_transp_1"/>
    <property type="match status" value="1"/>
</dbReference>